<dbReference type="SUPFAM" id="SSF52172">
    <property type="entry name" value="CheY-like"/>
    <property type="match status" value="1"/>
</dbReference>
<dbReference type="Pfam" id="PF00072">
    <property type="entry name" value="Response_reg"/>
    <property type="match status" value="1"/>
</dbReference>
<evidence type="ECO:0000313" key="5">
    <source>
        <dbReference type="Proteomes" id="UP000594759"/>
    </source>
</evidence>
<dbReference type="PANTHER" id="PTHR44591:SF3">
    <property type="entry name" value="RESPONSE REGULATORY DOMAIN-CONTAINING PROTEIN"/>
    <property type="match status" value="1"/>
</dbReference>
<feature type="modified residue" description="4-aspartylphosphate" evidence="2">
    <location>
        <position position="58"/>
    </location>
</feature>
<dbReference type="Proteomes" id="UP000594759">
    <property type="component" value="Chromosome"/>
</dbReference>
<evidence type="ECO:0000313" key="4">
    <source>
        <dbReference type="EMBL" id="QPH38914.1"/>
    </source>
</evidence>
<evidence type="ECO:0000256" key="2">
    <source>
        <dbReference type="PROSITE-ProRule" id="PRU00169"/>
    </source>
</evidence>
<reference evidence="4 5" key="1">
    <citation type="submission" date="2020-11" db="EMBL/GenBank/DDBJ databases">
        <title>Pedobacter endophytica, an endophytic bacteria isolated form Carex pumila.</title>
        <authorList>
            <person name="Peng Y."/>
            <person name="Jiang L."/>
            <person name="Lee J."/>
        </authorList>
    </citation>
    <scope>NUCLEOTIDE SEQUENCE [LARGE SCALE GENOMIC DNA]</scope>
    <source>
        <strain evidence="4 5">JBR3-12</strain>
    </source>
</reference>
<keyword evidence="5" id="KW-1185">Reference proteome</keyword>
<dbReference type="PANTHER" id="PTHR44591">
    <property type="entry name" value="STRESS RESPONSE REGULATOR PROTEIN 1"/>
    <property type="match status" value="1"/>
</dbReference>
<evidence type="ECO:0000259" key="3">
    <source>
        <dbReference type="PROSITE" id="PS50110"/>
    </source>
</evidence>
<protein>
    <submittedName>
        <fullName evidence="4">Response regulator transcription factor</fullName>
    </submittedName>
</protein>
<dbReference type="EMBL" id="CP064939">
    <property type="protein sequence ID" value="QPH38914.1"/>
    <property type="molecule type" value="Genomic_DNA"/>
</dbReference>
<name>A0A7U3SQF6_9SPHI</name>
<dbReference type="InterPro" id="IPR001789">
    <property type="entry name" value="Sig_transdc_resp-reg_receiver"/>
</dbReference>
<sequence>METKKEKIKILICDDEEDILAITEYILTESGYNVIAINNSLMVIEEIGREMPNLVLLDLSMPKLTGDEIVADLKSDPAFQKIPVIIFSANRNGRKVAMEAGADDFIDKPFDIDVMLKILENHTIFK</sequence>
<accession>A0A7U3SQF6</accession>
<dbReference type="InterPro" id="IPR011006">
    <property type="entry name" value="CheY-like_superfamily"/>
</dbReference>
<proteinExistence type="predicted"/>
<organism evidence="4 5">
    <name type="scientific">Pedobacter endophyticus</name>
    <dbReference type="NCBI Taxonomy" id="2789740"/>
    <lineage>
        <taxon>Bacteria</taxon>
        <taxon>Pseudomonadati</taxon>
        <taxon>Bacteroidota</taxon>
        <taxon>Sphingobacteriia</taxon>
        <taxon>Sphingobacteriales</taxon>
        <taxon>Sphingobacteriaceae</taxon>
        <taxon>Pedobacter</taxon>
    </lineage>
</organism>
<dbReference type="PROSITE" id="PS50110">
    <property type="entry name" value="RESPONSE_REGULATORY"/>
    <property type="match status" value="1"/>
</dbReference>
<dbReference type="InterPro" id="IPR050595">
    <property type="entry name" value="Bact_response_regulator"/>
</dbReference>
<evidence type="ECO:0000256" key="1">
    <source>
        <dbReference type="ARBA" id="ARBA00022553"/>
    </source>
</evidence>
<gene>
    <name evidence="4" type="ORF">IZT61_17885</name>
</gene>
<dbReference type="GO" id="GO:0000160">
    <property type="term" value="P:phosphorelay signal transduction system"/>
    <property type="evidence" value="ECO:0007669"/>
    <property type="project" value="InterPro"/>
</dbReference>
<dbReference type="KEGG" id="pex:IZT61_17885"/>
<dbReference type="SMART" id="SM00448">
    <property type="entry name" value="REC"/>
    <property type="match status" value="1"/>
</dbReference>
<dbReference type="RefSeq" id="WP_196098389.1">
    <property type="nucleotide sequence ID" value="NZ_CP064939.1"/>
</dbReference>
<dbReference type="Gene3D" id="3.40.50.2300">
    <property type="match status" value="1"/>
</dbReference>
<feature type="domain" description="Response regulatory" evidence="3">
    <location>
        <begin position="9"/>
        <end position="123"/>
    </location>
</feature>
<keyword evidence="1 2" id="KW-0597">Phosphoprotein</keyword>
<dbReference type="AlphaFoldDB" id="A0A7U3SQF6"/>